<keyword evidence="2" id="KW-1185">Reference proteome</keyword>
<reference evidence="1 2" key="1">
    <citation type="journal article" date="2019" name="Nat. Ecol. Evol.">
        <title>Megaphylogeny resolves global patterns of mushroom evolution.</title>
        <authorList>
            <person name="Varga T."/>
            <person name="Krizsan K."/>
            <person name="Foldi C."/>
            <person name="Dima B."/>
            <person name="Sanchez-Garcia M."/>
            <person name="Sanchez-Ramirez S."/>
            <person name="Szollosi G.J."/>
            <person name="Szarkandi J.G."/>
            <person name="Papp V."/>
            <person name="Albert L."/>
            <person name="Andreopoulos W."/>
            <person name="Angelini C."/>
            <person name="Antonin V."/>
            <person name="Barry K.W."/>
            <person name="Bougher N.L."/>
            <person name="Buchanan P."/>
            <person name="Buyck B."/>
            <person name="Bense V."/>
            <person name="Catcheside P."/>
            <person name="Chovatia M."/>
            <person name="Cooper J."/>
            <person name="Damon W."/>
            <person name="Desjardin D."/>
            <person name="Finy P."/>
            <person name="Geml J."/>
            <person name="Haridas S."/>
            <person name="Hughes K."/>
            <person name="Justo A."/>
            <person name="Karasinski D."/>
            <person name="Kautmanova I."/>
            <person name="Kiss B."/>
            <person name="Kocsube S."/>
            <person name="Kotiranta H."/>
            <person name="LaButti K.M."/>
            <person name="Lechner B.E."/>
            <person name="Liimatainen K."/>
            <person name="Lipzen A."/>
            <person name="Lukacs Z."/>
            <person name="Mihaltcheva S."/>
            <person name="Morgado L.N."/>
            <person name="Niskanen T."/>
            <person name="Noordeloos M.E."/>
            <person name="Ohm R.A."/>
            <person name="Ortiz-Santana B."/>
            <person name="Ovrebo C."/>
            <person name="Racz N."/>
            <person name="Riley R."/>
            <person name="Savchenko A."/>
            <person name="Shiryaev A."/>
            <person name="Soop K."/>
            <person name="Spirin V."/>
            <person name="Szebenyi C."/>
            <person name="Tomsovsky M."/>
            <person name="Tulloss R.E."/>
            <person name="Uehling J."/>
            <person name="Grigoriev I.V."/>
            <person name="Vagvolgyi C."/>
            <person name="Papp T."/>
            <person name="Martin F.M."/>
            <person name="Miettinen O."/>
            <person name="Hibbett D.S."/>
            <person name="Nagy L.G."/>
        </authorList>
    </citation>
    <scope>NUCLEOTIDE SEQUENCE [LARGE SCALE GENOMIC DNA]</scope>
    <source>
        <strain evidence="1 2">NL-1719</strain>
    </source>
</reference>
<gene>
    <name evidence="1" type="ORF">BDN72DRAFT_816392</name>
</gene>
<evidence type="ECO:0000313" key="1">
    <source>
        <dbReference type="EMBL" id="TFK72189.1"/>
    </source>
</evidence>
<dbReference type="Proteomes" id="UP000308600">
    <property type="component" value="Unassembled WGS sequence"/>
</dbReference>
<proteinExistence type="predicted"/>
<sequence length="370" mass="41633">MATSYSRIPSPPFAQPPMQTSPSRPMKQPFLFKPSHSIRDKPPVTRERRQKLFRSYAPDWILTIGLALCFFLLDKVNGYRREFSVSDTSLRHTFAVHERVPDVALYMICFVSPLLIQPVINFCTVRSWWDFHNGTLGLILGLSLTGAVTQIVKITVGRPRPDLIDRCQPPIGTVDPEFGLSNWTICTRLDLLNDGFRSFPSGHSSLSFAGLGFLSYYLAGKLHLFDRRGQAHKAWLSLGPFAAAALVAVSRTMDYRHHWQDVLTGSILGTVTSYFAYRQYYPSLADERSHRPYSPRIKRDEFHDIPMHYQPASGTSSPRHSDQEANGNDQMTVVPEGTVPRPEIESPWKARSGGPGDDNLSSSEVPKELA</sequence>
<dbReference type="EMBL" id="ML208288">
    <property type="protein sequence ID" value="TFK72189.1"/>
    <property type="molecule type" value="Genomic_DNA"/>
</dbReference>
<protein>
    <submittedName>
        <fullName evidence="1">Acid phosphatase/Vanadium-dependent haloperoxidase</fullName>
    </submittedName>
</protein>
<accession>A0ACD3B2J6</accession>
<organism evidence="1 2">
    <name type="scientific">Pluteus cervinus</name>
    <dbReference type="NCBI Taxonomy" id="181527"/>
    <lineage>
        <taxon>Eukaryota</taxon>
        <taxon>Fungi</taxon>
        <taxon>Dikarya</taxon>
        <taxon>Basidiomycota</taxon>
        <taxon>Agaricomycotina</taxon>
        <taxon>Agaricomycetes</taxon>
        <taxon>Agaricomycetidae</taxon>
        <taxon>Agaricales</taxon>
        <taxon>Pluteineae</taxon>
        <taxon>Pluteaceae</taxon>
        <taxon>Pluteus</taxon>
    </lineage>
</organism>
<evidence type="ECO:0000313" key="2">
    <source>
        <dbReference type="Proteomes" id="UP000308600"/>
    </source>
</evidence>
<name>A0ACD3B2J6_9AGAR</name>